<dbReference type="GO" id="GO:0047462">
    <property type="term" value="F:phenylalanine racemase (ATP-hydrolyzing) activity"/>
    <property type="evidence" value="ECO:0007669"/>
    <property type="project" value="UniProtKB-EC"/>
</dbReference>
<organism evidence="6 7">
    <name type="scientific">Bacillus amyloliquefaciens (strain ATCC 23350 / DSM 7 / BCRC 11601 / CCUG 28519 / NBRC 15535 / NRRL B-14393 / F)</name>
    <dbReference type="NCBI Taxonomy" id="692420"/>
    <lineage>
        <taxon>Bacteria</taxon>
        <taxon>Bacillati</taxon>
        <taxon>Bacillota</taxon>
        <taxon>Bacilli</taxon>
        <taxon>Bacillales</taxon>
        <taxon>Bacillaceae</taxon>
        <taxon>Bacillus</taxon>
        <taxon>Bacillus amyloliquefaciens group</taxon>
    </lineage>
</organism>
<sequence>MSENSKLNTQQLESGLMKEIPSINRSIWDAFERYASGQSTMAERLEEEIFLPDGLTASIDDLIVVASILGSLVSPEGRVTVGIHANGSATCLEVDATKLLDADDARTYIFDLRQTAELPRHNVSVPMDIEVTDGQSYPIAESLVWLLVQDGRCVLSVREDRIEKAMFMHLCKITAFACARALDPKAIPALDALPTHTTHEQRQRKSLVERIFIHKQTKPMDLAIVDNTSGQTLTYAELWDASEAIVQQVSEQVTTNQSHFRLALFMERGWRYLVSIIAVQRMGGTCVLIDSTHPDDRIRALLDESKPDAVITAGTLTDRARCLGAYPVLDLDNRLILNPLVKWGGGEWVETKNEVCFIAGTSGTTGRPKAACLSYRGMASTIDAIIDAAKLGGNTRGSWLSSPGYGMIEVDPLPVLCSGGTVCIPSSDVLQDVRMLTNWFIKNNVTHTLVMTSIAETLWADGWQTGLDTMLIAGERCKQWPPADLNYRVFNVYGSAEAAVVSVEDLSGPRRTLLPTVGRAVPGANMYVVDSAGQELPACCVGELIITGETLSTGYIDCNETKRSFRPNTFDETSPLQYISGDRARIGLDGTVEIFGRSDALVKIRGHRVDLAEVEITALKVLGVTKAAAVCFTDDAGEILVLFLEQSSNAKNVKGAVRKYLREQLPPAAQPSQINTIVLPLGRNGKVDYTALRDYQFERDTTHTVFFPTTKTEIALHDCWLKWTRCDEATLESNFFHSGGDSLRAMRMMGELSCKYGIHIEMSPFLENPVLSNLICLANASLNVDLPAFEHLPTDQQLEPFELNESQQALWIGRGSDFNYGGVGCQGYFEWEVENLDHDRFVRAVGLLVDRHPMLRMTIDDAGRQRINTVDGRQAVEYIDLRELSPVEISNEINQLRRRMANDEIGTTQWPLFRFVVSRISTHLSRIHLCIDMLIADAWSIFQVIIPDLIDFYINEKSQLPQLQTTFHDYVAYRNKLRQSAQYLAHREYWLEKIKELPAAPKLPQLEPGETTAPVRFERHEGKLEQESWARLKAQAQERRISPSGVVALVLCEVLRCWSEEDWFTLNFPVSDRMPVSDDIDLVVGDFTNTLLVPYETEVEDTFEARGRRLQDAIWEALDHRLFTGVEVLRELARIRRSGREPLMPVVLTSLLGHPGRHDVSLLGREVFGVSQTPQVTLDVQVRESEGTLYFKWDYLTGVIRPDVIEAMFGAFSNLLQQLTDDSEVWKRTWLDLRPASQIAVRNEVNATEEPVPEVHLRDLLLERLRDSANEPAVIDIHGEYTWDEIGRAATHVKMMIQRVCNSSDRFVGIMLPKGVAQYEAVYGCLLAGIGYVPIDIDLPQERVRTILAQAGVRIVIASPDTMVPVGVHKIEHVTAGPGSWMQQNTDFVIEPVSEDYSPYVIFTSGSTGEPKGVEIPEAAVVNHIFDVVERFGLDKSIRHLATAALHFDMSVFDVFGPLVHGGSVVVPEPAAGPTPEAWLRLHRQCRVTFWACVPAVMDLVCSVAETALTVHPIESVTNIVMAGDWIPLSLLPRARSVFPSARMYSCGGPTETTNWSVIHEINEDEGSICRSVIYGSPMRNSKYHIVSENWIDRPDWVPGEMLVESDISLARGYLGKPELTQCVFVYHPRTGRQMYRTGDLGRYLPNGEIEILGRVDNQIKIKGIRIELGEIERAAEACDGVSRACAVALPGQDGRPKQIGLAYIGESNLDDAIIKELTHRLPNYMVPKTIKKVPNLPLSKNGKVDVRALRERLLKTDTKELNTGDRRTILREVIRVISVQLAQPVILPEDNFIQLGGDSLTAMNLKIELESKLSITVSLESIMLTETIGEFANELAERMKL</sequence>
<dbReference type="InterPro" id="IPR045851">
    <property type="entry name" value="AMP-bd_C_sf"/>
</dbReference>
<dbReference type="GO" id="GO:0043041">
    <property type="term" value="P:amino acid activation for nonribosomal peptide biosynthetic process"/>
    <property type="evidence" value="ECO:0007669"/>
    <property type="project" value="TreeGrafter"/>
</dbReference>
<dbReference type="FunFam" id="3.30.559.10:FF:000023">
    <property type="entry name" value="Non-ribosomal peptide synthetase"/>
    <property type="match status" value="1"/>
</dbReference>
<name>A0A9P1JIG9_BACAS</name>
<reference evidence="6 7" key="1">
    <citation type="journal article" date="2011" name="Int. J. Syst. Evol. Microbiol.">
        <title>Relationship of Bacillus amyloliquefaciens clades associated with strains DSM 7T and FZB42T: a proposal for Bacillus amyloliquefaciens subsp. amyloliquefaciens subsp. nov. and Bacillus amyloliquefaciens subsp. plantarum subsp. nov. based on complete genome sequence comparisons.</title>
        <authorList>
            <person name="Borriss R."/>
            <person name="Chen X.H."/>
            <person name="Rueckert C."/>
            <person name="Blom J."/>
            <person name="Becker A."/>
            <person name="Baumgarth B."/>
            <person name="Fan B."/>
            <person name="Pukall R."/>
            <person name="Schumann P."/>
            <person name="Sproer C."/>
            <person name="Junge H."/>
            <person name="Vater J."/>
            <person name="Puhler A."/>
            <person name="Klenk H.P."/>
        </authorList>
    </citation>
    <scope>NUCLEOTIDE SEQUENCE [LARGE SCALE GENOMIC DNA]</scope>
    <source>
        <strain evidence="7">DSM 7</strain>
    </source>
</reference>
<dbReference type="RefSeq" id="WP_013352960.1">
    <property type="nucleotide sequence ID" value="NC_014551.1"/>
</dbReference>
<dbReference type="PROSITE" id="PS00455">
    <property type="entry name" value="AMP_BINDING"/>
    <property type="match status" value="2"/>
</dbReference>
<evidence type="ECO:0000313" key="6">
    <source>
        <dbReference type="EMBL" id="CBI43607.1"/>
    </source>
</evidence>
<dbReference type="Gene3D" id="3.30.559.30">
    <property type="entry name" value="Nonribosomal peptide synthetase, condensation domain"/>
    <property type="match status" value="1"/>
</dbReference>
<comment type="cofactor">
    <cofactor evidence="1">
        <name>pantetheine 4'-phosphate</name>
        <dbReference type="ChEBI" id="CHEBI:47942"/>
    </cofactor>
</comment>
<keyword evidence="7" id="KW-1185">Reference proteome</keyword>
<dbReference type="InterPro" id="IPR042099">
    <property type="entry name" value="ANL_N_sf"/>
</dbReference>
<dbReference type="Pfam" id="PF13193">
    <property type="entry name" value="AMP-binding_C"/>
    <property type="match status" value="1"/>
</dbReference>
<evidence type="ECO:0000256" key="1">
    <source>
        <dbReference type="ARBA" id="ARBA00001957"/>
    </source>
</evidence>
<dbReference type="Pfam" id="PF00501">
    <property type="entry name" value="AMP-binding"/>
    <property type="match status" value="2"/>
</dbReference>
<dbReference type="SUPFAM" id="SSF56801">
    <property type="entry name" value="Acetyl-CoA synthetase-like"/>
    <property type="match status" value="2"/>
</dbReference>
<dbReference type="PANTHER" id="PTHR45527">
    <property type="entry name" value="NONRIBOSOMAL PEPTIDE SYNTHETASE"/>
    <property type="match status" value="1"/>
</dbReference>
<gene>
    <name evidence="6" type="primary">nrpsE</name>
    <name evidence="6" type="ordered locus">BAMF_2481</name>
</gene>
<dbReference type="InterPro" id="IPR009081">
    <property type="entry name" value="PP-bd_ACP"/>
</dbReference>
<dbReference type="KEGG" id="bao:BAMF_2481"/>
<evidence type="ECO:0000256" key="3">
    <source>
        <dbReference type="ARBA" id="ARBA00006432"/>
    </source>
</evidence>
<dbReference type="SUPFAM" id="SSF52777">
    <property type="entry name" value="CoA-dependent acyltransferases"/>
    <property type="match status" value="2"/>
</dbReference>
<dbReference type="InterPro" id="IPR025110">
    <property type="entry name" value="AMP-bd_C"/>
</dbReference>
<dbReference type="PROSITE" id="PS50075">
    <property type="entry name" value="CARRIER"/>
    <property type="match status" value="2"/>
</dbReference>
<dbReference type="EC" id="5.1.1.11" evidence="6"/>
<dbReference type="GO" id="GO:0016874">
    <property type="term" value="F:ligase activity"/>
    <property type="evidence" value="ECO:0007669"/>
    <property type="project" value="UniProtKB-KW"/>
</dbReference>
<dbReference type="CDD" id="cd19535">
    <property type="entry name" value="Cyc_NRPS"/>
    <property type="match status" value="1"/>
</dbReference>
<dbReference type="Gene3D" id="3.30.300.30">
    <property type="match status" value="2"/>
</dbReference>
<dbReference type="InterPro" id="IPR023213">
    <property type="entry name" value="CAT-like_dom_sf"/>
</dbReference>
<reference evidence="7" key="2">
    <citation type="journal article" date="2011" name="J. Biotechnol.">
        <title>Genome sequence of B. amyloliquefaciens type strain DSM7(T) reveals differences to plant-associated B. amyloliquefaciens FZB42.</title>
        <authorList>
            <person name="Ruckert C."/>
            <person name="Blom J."/>
            <person name="Chen X."/>
            <person name="Reva O."/>
            <person name="Borriss R."/>
        </authorList>
    </citation>
    <scope>NUCLEOTIDE SEQUENCE [LARGE SCALE GENOMIC DNA]</scope>
    <source>
        <strain evidence="7">DSM 7</strain>
    </source>
</reference>
<dbReference type="Pfam" id="PF00550">
    <property type="entry name" value="PP-binding"/>
    <property type="match status" value="2"/>
</dbReference>
<dbReference type="InterPro" id="IPR020845">
    <property type="entry name" value="AMP-binding_CS"/>
</dbReference>
<dbReference type="Pfam" id="PF00668">
    <property type="entry name" value="Condensation"/>
    <property type="match status" value="1"/>
</dbReference>
<keyword evidence="4" id="KW-0436">Ligase</keyword>
<dbReference type="InterPro" id="IPR057737">
    <property type="entry name" value="Condensation_MtbB-like"/>
</dbReference>
<dbReference type="EMBL" id="FN597644">
    <property type="protein sequence ID" value="CBI43607.1"/>
    <property type="molecule type" value="Genomic_DNA"/>
</dbReference>
<keyword evidence="6" id="KW-0413">Isomerase</keyword>
<evidence type="ECO:0000256" key="4">
    <source>
        <dbReference type="ARBA" id="ARBA00022598"/>
    </source>
</evidence>
<dbReference type="GO" id="GO:0008610">
    <property type="term" value="P:lipid biosynthetic process"/>
    <property type="evidence" value="ECO:0007669"/>
    <property type="project" value="UniProtKB-ARBA"/>
</dbReference>
<dbReference type="Gene3D" id="1.10.1200.10">
    <property type="entry name" value="ACP-like"/>
    <property type="match status" value="2"/>
</dbReference>
<evidence type="ECO:0000256" key="2">
    <source>
        <dbReference type="ARBA" id="ARBA00004924"/>
    </source>
</evidence>
<accession>A0A9P1JIG9</accession>
<feature type="domain" description="Carrier" evidence="5">
    <location>
        <begin position="1765"/>
        <end position="1840"/>
    </location>
</feature>
<dbReference type="InterPro" id="IPR000873">
    <property type="entry name" value="AMP-dep_synth/lig_dom"/>
</dbReference>
<dbReference type="Proteomes" id="UP000006562">
    <property type="component" value="Chromosome"/>
</dbReference>
<dbReference type="InterPro" id="IPR001242">
    <property type="entry name" value="Condensation_dom"/>
</dbReference>
<dbReference type="GO" id="GO:0044550">
    <property type="term" value="P:secondary metabolite biosynthetic process"/>
    <property type="evidence" value="ECO:0007669"/>
    <property type="project" value="TreeGrafter"/>
</dbReference>
<dbReference type="Gene3D" id="3.30.559.10">
    <property type="entry name" value="Chloramphenicol acetyltransferase-like domain"/>
    <property type="match status" value="1"/>
</dbReference>
<feature type="domain" description="Carrier" evidence="5">
    <location>
        <begin position="707"/>
        <end position="782"/>
    </location>
</feature>
<evidence type="ECO:0000259" key="5">
    <source>
        <dbReference type="PROSITE" id="PS50075"/>
    </source>
</evidence>
<dbReference type="Gene3D" id="3.40.50.12780">
    <property type="entry name" value="N-terminal domain of ligase-like"/>
    <property type="match status" value="2"/>
</dbReference>
<dbReference type="NCBIfam" id="TIGR01733">
    <property type="entry name" value="AA-adenyl-dom"/>
    <property type="match status" value="1"/>
</dbReference>
<comment type="pathway">
    <text evidence="2">Siderophore biosynthesis.</text>
</comment>
<protein>
    <submittedName>
        <fullName evidence="6">Non-ribosomal peptide synthetase</fullName>
        <ecNumber evidence="6">5.1.1.11</ecNumber>
    </submittedName>
</protein>
<dbReference type="GO" id="GO:0031177">
    <property type="term" value="F:phosphopantetheine binding"/>
    <property type="evidence" value="ECO:0007669"/>
    <property type="project" value="TreeGrafter"/>
</dbReference>
<dbReference type="PANTHER" id="PTHR45527:SF10">
    <property type="entry name" value="PYOCHELIN SYNTHASE PCHF"/>
    <property type="match status" value="1"/>
</dbReference>
<dbReference type="InterPro" id="IPR036736">
    <property type="entry name" value="ACP-like_sf"/>
</dbReference>
<dbReference type="InterPro" id="IPR010071">
    <property type="entry name" value="AA_adenyl_dom"/>
</dbReference>
<dbReference type="GO" id="GO:0005737">
    <property type="term" value="C:cytoplasm"/>
    <property type="evidence" value="ECO:0007669"/>
    <property type="project" value="TreeGrafter"/>
</dbReference>
<proteinExistence type="inferred from homology"/>
<comment type="similarity">
    <text evidence="3">Belongs to the ATP-dependent AMP-binding enzyme family.</text>
</comment>
<dbReference type="SUPFAM" id="SSF47336">
    <property type="entry name" value="ACP-like"/>
    <property type="match status" value="2"/>
</dbReference>
<evidence type="ECO:0000313" key="7">
    <source>
        <dbReference type="Proteomes" id="UP000006562"/>
    </source>
</evidence>